<protein>
    <submittedName>
        <fullName evidence="1">Uncharacterized protein</fullName>
    </submittedName>
</protein>
<organism evidence="1 2">
    <name type="scientific">Dorea longicatena</name>
    <dbReference type="NCBI Taxonomy" id="88431"/>
    <lineage>
        <taxon>Bacteria</taxon>
        <taxon>Bacillati</taxon>
        <taxon>Bacillota</taxon>
        <taxon>Clostridia</taxon>
        <taxon>Lachnospirales</taxon>
        <taxon>Lachnospiraceae</taxon>
        <taxon>Dorea</taxon>
    </lineage>
</organism>
<evidence type="ECO:0000313" key="1">
    <source>
        <dbReference type="EMBL" id="CUN34820.1"/>
    </source>
</evidence>
<dbReference type="EMBL" id="CYYY01000001">
    <property type="protein sequence ID" value="CUN34820.1"/>
    <property type="molecule type" value="Genomic_DNA"/>
</dbReference>
<dbReference type="Proteomes" id="UP000095439">
    <property type="component" value="Unassembled WGS sequence"/>
</dbReference>
<accession>A0A173W720</accession>
<reference evidence="1 2" key="1">
    <citation type="submission" date="2015-09" db="EMBL/GenBank/DDBJ databases">
        <authorList>
            <consortium name="Pathogen Informatics"/>
        </authorList>
    </citation>
    <scope>NUCLEOTIDE SEQUENCE [LARGE SCALE GENOMIC DNA]</scope>
    <source>
        <strain evidence="1 2">2789STDY5608866</strain>
    </source>
</reference>
<evidence type="ECO:0000313" key="2">
    <source>
        <dbReference type="Proteomes" id="UP000095439"/>
    </source>
</evidence>
<sequence>MILIVAVDDRNGMTFNHRRQSQDKRLRERILSMTKNGKLWMNAYSHKQFVDFESTEQIQEAEDFLEKAGEKDYCFVENLEIENFRDKIEKIILCKWNRRYPGDFFFTIDVNDGSWKLKGVEEFSGNSHEKITLEVYEHE</sequence>
<dbReference type="RefSeq" id="WP_055179953.1">
    <property type="nucleotide sequence ID" value="NZ_CABIWY010000001.1"/>
</dbReference>
<dbReference type="AlphaFoldDB" id="A0A173W720"/>
<name>A0A173W720_9FIRM</name>
<gene>
    <name evidence="1" type="ORF">ERS852423_00061</name>
</gene>
<proteinExistence type="predicted"/>